<dbReference type="GO" id="GO:0008171">
    <property type="term" value="F:O-methyltransferase activity"/>
    <property type="evidence" value="ECO:0007669"/>
    <property type="project" value="InterPro"/>
</dbReference>
<protein>
    <recommendedName>
        <fullName evidence="4">O-methyltransferase C-terminal domain-containing protein</fullName>
    </recommendedName>
</protein>
<dbReference type="AlphaFoldDB" id="A0A439D2J4"/>
<dbReference type="Gene3D" id="3.40.50.150">
    <property type="entry name" value="Vaccinia Virus protein VP39"/>
    <property type="match status" value="1"/>
</dbReference>
<organism evidence="5 6">
    <name type="scientific">Xylaria grammica</name>
    <dbReference type="NCBI Taxonomy" id="363999"/>
    <lineage>
        <taxon>Eukaryota</taxon>
        <taxon>Fungi</taxon>
        <taxon>Dikarya</taxon>
        <taxon>Ascomycota</taxon>
        <taxon>Pezizomycotina</taxon>
        <taxon>Sordariomycetes</taxon>
        <taxon>Xylariomycetidae</taxon>
        <taxon>Xylariales</taxon>
        <taxon>Xylariaceae</taxon>
        <taxon>Xylaria</taxon>
    </lineage>
</organism>
<reference evidence="5 6" key="1">
    <citation type="submission" date="2018-12" db="EMBL/GenBank/DDBJ databases">
        <title>Draft genome sequence of Xylaria grammica IHI A82.</title>
        <authorList>
            <person name="Buettner E."/>
            <person name="Kellner H."/>
        </authorList>
    </citation>
    <scope>NUCLEOTIDE SEQUENCE [LARGE SCALE GENOMIC DNA]</scope>
    <source>
        <strain evidence="5 6">IHI A82</strain>
    </source>
</reference>
<accession>A0A439D2J4</accession>
<gene>
    <name evidence="5" type="ORF">EKO27_g6430</name>
</gene>
<dbReference type="GO" id="GO:0032259">
    <property type="term" value="P:methylation"/>
    <property type="evidence" value="ECO:0007669"/>
    <property type="project" value="UniProtKB-KW"/>
</dbReference>
<keyword evidence="3" id="KW-0949">S-adenosyl-L-methionine</keyword>
<evidence type="ECO:0000256" key="1">
    <source>
        <dbReference type="ARBA" id="ARBA00022603"/>
    </source>
</evidence>
<name>A0A439D2J4_9PEZI</name>
<evidence type="ECO:0000256" key="2">
    <source>
        <dbReference type="ARBA" id="ARBA00022679"/>
    </source>
</evidence>
<dbReference type="SUPFAM" id="SSF53335">
    <property type="entry name" value="S-adenosyl-L-methionine-dependent methyltransferases"/>
    <property type="match status" value="1"/>
</dbReference>
<evidence type="ECO:0000313" key="6">
    <source>
        <dbReference type="Proteomes" id="UP000286045"/>
    </source>
</evidence>
<evidence type="ECO:0000313" key="5">
    <source>
        <dbReference type="EMBL" id="RWA08674.1"/>
    </source>
</evidence>
<feature type="domain" description="O-methyltransferase C-terminal" evidence="4">
    <location>
        <begin position="70"/>
        <end position="229"/>
    </location>
</feature>
<keyword evidence="1" id="KW-0489">Methyltransferase</keyword>
<sequence>MYDVARGIPESVKESTTKSAAQINYSTDLNMFQYFQEQGWVGLLHRTLSGGAEAQAPGIVEDYPWGKISLDKNSIIMDIGGGSGGLIASILRRYKDLRGGVMDQPHVIEHTRSAFHQAGGIYTDVGERVSSEHLVGGDFLKVVPSFGVYTMKWCLHDWKDEDALTILRNIRDAITQGPGSKLIILESVLADGRSQRLARYADVHMMMMTGQGLERTEKDWHNLAQRSGWKIGAIYNLRNAWVKALEFRPN</sequence>
<dbReference type="Pfam" id="PF00891">
    <property type="entry name" value="Methyltransf_2"/>
    <property type="match status" value="1"/>
</dbReference>
<dbReference type="Proteomes" id="UP000286045">
    <property type="component" value="Unassembled WGS sequence"/>
</dbReference>
<dbReference type="InterPro" id="IPR016461">
    <property type="entry name" value="COMT-like"/>
</dbReference>
<evidence type="ECO:0000256" key="3">
    <source>
        <dbReference type="ARBA" id="ARBA00022691"/>
    </source>
</evidence>
<dbReference type="PANTHER" id="PTHR43712">
    <property type="entry name" value="PUTATIVE (AFU_ORTHOLOGUE AFUA_4G14580)-RELATED"/>
    <property type="match status" value="1"/>
</dbReference>
<proteinExistence type="predicted"/>
<comment type="caution">
    <text evidence="5">The sequence shown here is derived from an EMBL/GenBank/DDBJ whole genome shotgun (WGS) entry which is preliminary data.</text>
</comment>
<dbReference type="PANTHER" id="PTHR43712:SF2">
    <property type="entry name" value="O-METHYLTRANSFERASE CICE"/>
    <property type="match status" value="1"/>
</dbReference>
<dbReference type="STRING" id="363999.A0A439D2J4"/>
<dbReference type="EMBL" id="RYZI01000188">
    <property type="protein sequence ID" value="RWA08674.1"/>
    <property type="molecule type" value="Genomic_DNA"/>
</dbReference>
<dbReference type="InterPro" id="IPR001077">
    <property type="entry name" value="COMT_C"/>
</dbReference>
<evidence type="ECO:0000259" key="4">
    <source>
        <dbReference type="Pfam" id="PF00891"/>
    </source>
</evidence>
<dbReference type="PROSITE" id="PS51683">
    <property type="entry name" value="SAM_OMT_II"/>
    <property type="match status" value="1"/>
</dbReference>
<keyword evidence="6" id="KW-1185">Reference proteome</keyword>
<keyword evidence="2" id="KW-0808">Transferase</keyword>
<dbReference type="InterPro" id="IPR029063">
    <property type="entry name" value="SAM-dependent_MTases_sf"/>
</dbReference>